<evidence type="ECO:0000313" key="2">
    <source>
        <dbReference type="Proteomes" id="UP000214880"/>
    </source>
</evidence>
<dbReference type="Gene3D" id="2.60.120.370">
    <property type="entry name" value="YhcH/YjgK/YiaL"/>
    <property type="match status" value="1"/>
</dbReference>
<sequence>MIIGNLHNLSNELPFLPEAVQKGVKYLAETDFGSLAEGRYPIDGDKILAIVSKYTPQPWENCKAETHVKYIDVQFVAAGEELLGYAPRSDAQEILEDCTPQKDAVYYKTVAGESFIHLSSGAYAVIFPWDIHRPGCSGDHQAEVKKVVLKIALDLV</sequence>
<dbReference type="EMBL" id="FNHB01000006">
    <property type="protein sequence ID" value="SDM63141.1"/>
    <property type="molecule type" value="Genomic_DNA"/>
</dbReference>
<dbReference type="InterPro" id="IPR037012">
    <property type="entry name" value="NanQ/TabA/YiaL_sf"/>
</dbReference>
<dbReference type="Proteomes" id="UP000214880">
    <property type="component" value="Unassembled WGS sequence"/>
</dbReference>
<protein>
    <submittedName>
        <fullName evidence="1">YhcH/YjgK/YiaL family protein</fullName>
    </submittedName>
</protein>
<name>A0A1G9UT89_9FIRM</name>
<dbReference type="Pfam" id="PF04074">
    <property type="entry name" value="DUF386"/>
    <property type="match status" value="1"/>
</dbReference>
<dbReference type="AlphaFoldDB" id="A0A1G9UT89"/>
<accession>A0A1G9UT89</accession>
<dbReference type="RefSeq" id="WP_173812749.1">
    <property type="nucleotide sequence ID" value="NZ_FNHB01000006.1"/>
</dbReference>
<organism evidence="1 2">
    <name type="scientific">Dendrosporobacter quercicolus</name>
    <dbReference type="NCBI Taxonomy" id="146817"/>
    <lineage>
        <taxon>Bacteria</taxon>
        <taxon>Bacillati</taxon>
        <taxon>Bacillota</taxon>
        <taxon>Negativicutes</taxon>
        <taxon>Selenomonadales</taxon>
        <taxon>Sporomusaceae</taxon>
        <taxon>Dendrosporobacter</taxon>
    </lineage>
</organism>
<gene>
    <name evidence="1" type="ORF">SAMN04488502_10657</name>
</gene>
<dbReference type="NCBIfam" id="TIGR00022">
    <property type="entry name" value="YhcH/YjgK/YiaL family protein"/>
    <property type="match status" value="1"/>
</dbReference>
<dbReference type="GO" id="GO:0005829">
    <property type="term" value="C:cytosol"/>
    <property type="evidence" value="ECO:0007669"/>
    <property type="project" value="TreeGrafter"/>
</dbReference>
<dbReference type="PANTHER" id="PTHR34986">
    <property type="entry name" value="EVOLVED BETA-GALACTOSIDASE SUBUNIT BETA"/>
    <property type="match status" value="1"/>
</dbReference>
<keyword evidence="2" id="KW-1185">Reference proteome</keyword>
<evidence type="ECO:0000313" key="1">
    <source>
        <dbReference type="EMBL" id="SDM63141.1"/>
    </source>
</evidence>
<dbReference type="SUPFAM" id="SSF51197">
    <property type="entry name" value="Clavaminate synthase-like"/>
    <property type="match status" value="1"/>
</dbReference>
<dbReference type="InterPro" id="IPR004375">
    <property type="entry name" value="NanQ/TabA/YiaL"/>
</dbReference>
<proteinExistence type="predicted"/>
<dbReference type="PANTHER" id="PTHR34986:SF1">
    <property type="entry name" value="PROTEIN YIAL"/>
    <property type="match status" value="1"/>
</dbReference>
<reference evidence="1 2" key="1">
    <citation type="submission" date="2016-10" db="EMBL/GenBank/DDBJ databases">
        <authorList>
            <person name="de Groot N.N."/>
        </authorList>
    </citation>
    <scope>NUCLEOTIDE SEQUENCE [LARGE SCALE GENOMIC DNA]</scope>
    <source>
        <strain evidence="1 2">DSM 1736</strain>
    </source>
</reference>